<dbReference type="GO" id="GO:0005737">
    <property type="term" value="C:cytoplasm"/>
    <property type="evidence" value="ECO:0007669"/>
    <property type="project" value="UniProtKB-ARBA"/>
</dbReference>
<gene>
    <name evidence="4" type="ORF">OSB1V03_LOCUS10851</name>
</gene>
<name>A0A7R9Q323_9ACAR</name>
<dbReference type="EMBL" id="CAJPIZ010008112">
    <property type="protein sequence ID" value="CAG2110868.1"/>
    <property type="molecule type" value="Genomic_DNA"/>
</dbReference>
<dbReference type="Gene3D" id="3.40.50.300">
    <property type="entry name" value="P-loop containing nucleotide triphosphate hydrolases"/>
    <property type="match status" value="1"/>
</dbReference>
<reference evidence="4" key="1">
    <citation type="submission" date="2020-11" db="EMBL/GenBank/DDBJ databases">
        <authorList>
            <person name="Tran Van P."/>
        </authorList>
    </citation>
    <scope>NUCLEOTIDE SEQUENCE</scope>
</reference>
<dbReference type="GO" id="GO:0016887">
    <property type="term" value="F:ATP hydrolysis activity"/>
    <property type="evidence" value="ECO:0007669"/>
    <property type="project" value="InterPro"/>
</dbReference>
<feature type="signal peptide" evidence="2">
    <location>
        <begin position="1"/>
        <end position="25"/>
    </location>
</feature>
<dbReference type="Pfam" id="PF06309">
    <property type="entry name" value="Torsin"/>
    <property type="match status" value="1"/>
</dbReference>
<dbReference type="SUPFAM" id="SSF52540">
    <property type="entry name" value="P-loop containing nucleoside triphosphate hydrolases"/>
    <property type="match status" value="1"/>
</dbReference>
<dbReference type="GO" id="GO:0012505">
    <property type="term" value="C:endomembrane system"/>
    <property type="evidence" value="ECO:0007669"/>
    <property type="project" value="UniProtKB-ARBA"/>
</dbReference>
<proteinExistence type="inferred from homology"/>
<sequence length="367" mass="41774">MVRKKTMNLVFAVTLYLCVVSGVVSIEPITSSLVGVLGAIGLGAIYGTWDYLKCSTVECCHPFGEDKRLVKDSSAGKWFRREAWIDYELTQLDRSLNTQLHGQHLAKNIITKLIPKHLKNANPTKALVLSLHGWTGGGKNFVSEIVAKNIYRKYRESGRSDFVKHIICTKFNTNDKQLMRQWIRDNVTAMVKQCERSLFIFDEMDKLTPGVIDAIKPFIDFNQFVDFVDYRKSVFIFLSNTGGTGITKTAYDYHLSGRERTDITIKDLEPLINSGAFNEDGGLYKSDIVEKNLIDAFVPFLPLEKKHIKLCINDYLRQHYNKSDPMVDPGEEFIRNVANELEYFPADTKLYSKTGCKRVGNKVDVLM</sequence>
<evidence type="ECO:0000256" key="1">
    <source>
        <dbReference type="ARBA" id="ARBA00006235"/>
    </source>
</evidence>
<evidence type="ECO:0000313" key="4">
    <source>
        <dbReference type="EMBL" id="CAD7630438.1"/>
    </source>
</evidence>
<comment type="similarity">
    <text evidence="1">Belongs to the ClpA/ClpB family. Torsin subfamily.</text>
</comment>
<feature type="chain" id="PRO_5036211717" description="Torsin-1A C-terminal domain-containing protein" evidence="2">
    <location>
        <begin position="26"/>
        <end position="367"/>
    </location>
</feature>
<keyword evidence="2" id="KW-0732">Signal</keyword>
<dbReference type="PANTHER" id="PTHR10760">
    <property type="entry name" value="TORSIN"/>
    <property type="match status" value="1"/>
</dbReference>
<evidence type="ECO:0000313" key="5">
    <source>
        <dbReference type="Proteomes" id="UP000759131"/>
    </source>
</evidence>
<dbReference type="InterPro" id="IPR010448">
    <property type="entry name" value="Torsin"/>
</dbReference>
<organism evidence="4">
    <name type="scientific">Medioppia subpectinata</name>
    <dbReference type="NCBI Taxonomy" id="1979941"/>
    <lineage>
        <taxon>Eukaryota</taxon>
        <taxon>Metazoa</taxon>
        <taxon>Ecdysozoa</taxon>
        <taxon>Arthropoda</taxon>
        <taxon>Chelicerata</taxon>
        <taxon>Arachnida</taxon>
        <taxon>Acari</taxon>
        <taxon>Acariformes</taxon>
        <taxon>Sarcoptiformes</taxon>
        <taxon>Oribatida</taxon>
        <taxon>Brachypylina</taxon>
        <taxon>Oppioidea</taxon>
        <taxon>Oppiidae</taxon>
        <taxon>Medioppia</taxon>
    </lineage>
</organism>
<dbReference type="OrthoDB" id="19623at2759"/>
<feature type="domain" description="Torsin-1A C-terminal" evidence="3">
    <location>
        <begin position="303"/>
        <end position="364"/>
    </location>
</feature>
<dbReference type="InterPro" id="IPR049337">
    <property type="entry name" value="TOR1A_C"/>
</dbReference>
<dbReference type="PANTHER" id="PTHR10760:SF2">
    <property type="entry name" value="LD13476P-RELATED"/>
    <property type="match status" value="1"/>
</dbReference>
<dbReference type="EMBL" id="OC862687">
    <property type="protein sequence ID" value="CAD7630438.1"/>
    <property type="molecule type" value="Genomic_DNA"/>
</dbReference>
<keyword evidence="5" id="KW-1185">Reference proteome</keyword>
<dbReference type="Proteomes" id="UP000759131">
    <property type="component" value="Unassembled WGS sequence"/>
</dbReference>
<dbReference type="Pfam" id="PF21376">
    <property type="entry name" value="TOR1A_C"/>
    <property type="match status" value="1"/>
</dbReference>
<dbReference type="GO" id="GO:0005524">
    <property type="term" value="F:ATP binding"/>
    <property type="evidence" value="ECO:0007669"/>
    <property type="project" value="InterPro"/>
</dbReference>
<dbReference type="GO" id="GO:0071218">
    <property type="term" value="P:cellular response to misfolded protein"/>
    <property type="evidence" value="ECO:0007669"/>
    <property type="project" value="TreeGrafter"/>
</dbReference>
<accession>A0A7R9Q323</accession>
<evidence type="ECO:0000256" key="2">
    <source>
        <dbReference type="SAM" id="SignalP"/>
    </source>
</evidence>
<dbReference type="InterPro" id="IPR027417">
    <property type="entry name" value="P-loop_NTPase"/>
</dbReference>
<protein>
    <recommendedName>
        <fullName evidence="3">Torsin-1A C-terminal domain-containing protein</fullName>
    </recommendedName>
</protein>
<evidence type="ECO:0000259" key="3">
    <source>
        <dbReference type="Pfam" id="PF21376"/>
    </source>
</evidence>
<dbReference type="AlphaFoldDB" id="A0A7R9Q323"/>